<feature type="repeat" description="WD" evidence="3">
    <location>
        <begin position="361"/>
        <end position="399"/>
    </location>
</feature>
<keyword evidence="4" id="KW-0812">Transmembrane</keyword>
<dbReference type="InterPro" id="IPR019775">
    <property type="entry name" value="WD40_repeat_CS"/>
</dbReference>
<dbReference type="Gene3D" id="2.130.10.10">
    <property type="entry name" value="YVTN repeat-like/Quinoprotein amine dehydrogenase"/>
    <property type="match status" value="1"/>
</dbReference>
<name>A0A1D8TXY1_9CYAN</name>
<dbReference type="InterPro" id="IPR001680">
    <property type="entry name" value="WD40_rpt"/>
</dbReference>
<dbReference type="SMART" id="SM00320">
    <property type="entry name" value="WD40"/>
    <property type="match status" value="3"/>
</dbReference>
<evidence type="ECO:0000313" key="6">
    <source>
        <dbReference type="Proteomes" id="UP000177870"/>
    </source>
</evidence>
<dbReference type="SUPFAM" id="SSF50978">
    <property type="entry name" value="WD40 repeat-like"/>
    <property type="match status" value="1"/>
</dbReference>
<sequence length="419" mass="46330">MKIYVLSAGFYQEQDYFWKEVAKDEQKPIDEPDLVKKSKLLLETQGYSIFIGRESGNLILLVTGMKASKRKDYRGRTIRNSIALIAQDNEQDEQQIRGIAVLALEGKLQNDIDSAIKEGGEYGFEVSYEQIENVIKASLQTKNSTATKPLMIGKNSEDNIKLIAKELKESRLPQKSNASDSQALVVVTGIKEQDDLKKAGVWRGLSNLGDNEDLSPYEPPNSVQKNFLSFEIPSFLDAIKKYNPQLATILIIFGVIGLINLGLSWNPSRFGRVHNPSQPTTVVLAAISPGLQYFVTADPDGKVVVQDTQGKTKNTLKTNAQVKSVALSLDGSYVVTGDETGNVKLWDVTNKKNIELIRNVNFKHEKAVLSLAINSNSDRDKVKIVSGGADGQVLLWNVNVNVNQGKGEAKIEKLYSMIK</sequence>
<keyword evidence="1 3" id="KW-0853">WD repeat</keyword>
<dbReference type="InterPro" id="IPR036322">
    <property type="entry name" value="WD40_repeat_dom_sf"/>
</dbReference>
<evidence type="ECO:0000313" key="5">
    <source>
        <dbReference type="EMBL" id="AOX02306.1"/>
    </source>
</evidence>
<feature type="repeat" description="WD" evidence="3">
    <location>
        <begin position="315"/>
        <end position="356"/>
    </location>
</feature>
<dbReference type="STRING" id="1458985.BJP34_25235"/>
<dbReference type="PROSITE" id="PS00678">
    <property type="entry name" value="WD_REPEATS_1"/>
    <property type="match status" value="1"/>
</dbReference>
<dbReference type="PANTHER" id="PTHR22847:SF637">
    <property type="entry name" value="WD REPEAT DOMAIN 5B"/>
    <property type="match status" value="1"/>
</dbReference>
<dbReference type="PROSITE" id="PS50082">
    <property type="entry name" value="WD_REPEATS_2"/>
    <property type="match status" value="2"/>
</dbReference>
<protein>
    <submittedName>
        <fullName evidence="5">Uncharacterized protein</fullName>
    </submittedName>
</protein>
<dbReference type="RefSeq" id="WP_070394720.1">
    <property type="nucleotide sequence ID" value="NZ_CP017599.1"/>
</dbReference>
<dbReference type="Pfam" id="PF00400">
    <property type="entry name" value="WD40"/>
    <property type="match status" value="2"/>
</dbReference>
<keyword evidence="4" id="KW-0472">Membrane</keyword>
<keyword evidence="4" id="KW-1133">Transmembrane helix</keyword>
<dbReference type="Proteomes" id="UP000177870">
    <property type="component" value="Chromosome"/>
</dbReference>
<accession>A0A1D8TXY1</accession>
<evidence type="ECO:0000256" key="1">
    <source>
        <dbReference type="ARBA" id="ARBA00022574"/>
    </source>
</evidence>
<dbReference type="OrthoDB" id="496028at2"/>
<feature type="transmembrane region" description="Helical" evidence="4">
    <location>
        <begin position="246"/>
        <end position="265"/>
    </location>
</feature>
<reference evidence="6" key="1">
    <citation type="submission" date="2016-10" db="EMBL/GenBank/DDBJ databases">
        <title>Comparative genomics uncovers the prolific and rare metabolic potential of the cyanobacterial genus Moorea.</title>
        <authorList>
            <person name="Leao T."/>
            <person name="Castelao G."/>
            <person name="Korobeynikov A."/>
            <person name="Monroe E.A."/>
            <person name="Podell S."/>
            <person name="Glukhov E."/>
            <person name="Allen E."/>
            <person name="Gerwick W.H."/>
            <person name="Gerwick L."/>
        </authorList>
    </citation>
    <scope>NUCLEOTIDE SEQUENCE [LARGE SCALE GENOMIC DNA]</scope>
    <source>
        <strain evidence="6">PAL-8-15-08-1</strain>
    </source>
</reference>
<dbReference type="KEGG" id="mpro:BJP34_25235"/>
<dbReference type="PANTHER" id="PTHR22847">
    <property type="entry name" value="WD40 REPEAT PROTEIN"/>
    <property type="match status" value="1"/>
</dbReference>
<dbReference type="InterPro" id="IPR015943">
    <property type="entry name" value="WD40/YVTN_repeat-like_dom_sf"/>
</dbReference>
<gene>
    <name evidence="5" type="ORF">BJP34_25235</name>
</gene>
<evidence type="ECO:0000256" key="3">
    <source>
        <dbReference type="PROSITE-ProRule" id="PRU00221"/>
    </source>
</evidence>
<keyword evidence="2" id="KW-0677">Repeat</keyword>
<organism evidence="5 6">
    <name type="scientific">Moorena producens PAL-8-15-08-1</name>
    <dbReference type="NCBI Taxonomy" id="1458985"/>
    <lineage>
        <taxon>Bacteria</taxon>
        <taxon>Bacillati</taxon>
        <taxon>Cyanobacteriota</taxon>
        <taxon>Cyanophyceae</taxon>
        <taxon>Coleofasciculales</taxon>
        <taxon>Coleofasciculaceae</taxon>
        <taxon>Moorena</taxon>
    </lineage>
</organism>
<evidence type="ECO:0000256" key="4">
    <source>
        <dbReference type="SAM" id="Phobius"/>
    </source>
</evidence>
<proteinExistence type="predicted"/>
<evidence type="ECO:0000256" key="2">
    <source>
        <dbReference type="ARBA" id="ARBA00022737"/>
    </source>
</evidence>
<dbReference type="EMBL" id="CP017599">
    <property type="protein sequence ID" value="AOX02306.1"/>
    <property type="molecule type" value="Genomic_DNA"/>
</dbReference>
<dbReference type="AlphaFoldDB" id="A0A1D8TXY1"/>